<feature type="transmembrane region" description="Helical" evidence="5">
    <location>
        <begin position="186"/>
        <end position="207"/>
    </location>
</feature>
<accession>A0A0F6W1J9</accession>
<dbReference type="KEGG" id="samy:DB32_002039"/>
<evidence type="ECO:0000313" key="6">
    <source>
        <dbReference type="EMBL" id="AKF04890.1"/>
    </source>
</evidence>
<evidence type="ECO:0000256" key="3">
    <source>
        <dbReference type="ARBA" id="ARBA00022989"/>
    </source>
</evidence>
<gene>
    <name evidence="6" type="ORF">DB32_002039</name>
</gene>
<sequence>MARIVPEVWNIPARLREKVGPRAGRQRLMTHEGHVLLLLHQVPRDADPDRHAVVFWRDVEGEWRCAPGRDDIVTLQTHVESYAKYVDELEEQLAKACRAEDYLAVVRAARPVQRAARHMYQALAQLRETLPEDDRVLPIRDLAYEVERAVELLVEEAEGEMQFMVAKRAEEQARLSERISVQTHRLNMIAALFLPITALGAILGMNLENGLEHLPEPVTFWSIVAGAFLVGFLIRAQVARERG</sequence>
<dbReference type="EMBL" id="CP011125">
    <property type="protein sequence ID" value="AKF04890.1"/>
    <property type="molecule type" value="Genomic_DNA"/>
</dbReference>
<dbReference type="OrthoDB" id="192288at2"/>
<dbReference type="Proteomes" id="UP000034883">
    <property type="component" value="Chromosome"/>
</dbReference>
<evidence type="ECO:0000256" key="1">
    <source>
        <dbReference type="ARBA" id="ARBA00004141"/>
    </source>
</evidence>
<dbReference type="InterPro" id="IPR002523">
    <property type="entry name" value="MgTranspt_CorA/ZnTranspt_ZntB"/>
</dbReference>
<evidence type="ECO:0008006" key="8">
    <source>
        <dbReference type="Google" id="ProtNLM"/>
    </source>
</evidence>
<keyword evidence="2 5" id="KW-0812">Transmembrane</keyword>
<evidence type="ECO:0000256" key="5">
    <source>
        <dbReference type="SAM" id="Phobius"/>
    </source>
</evidence>
<dbReference type="Pfam" id="PF01544">
    <property type="entry name" value="CorA"/>
    <property type="match status" value="1"/>
</dbReference>
<evidence type="ECO:0000313" key="7">
    <source>
        <dbReference type="Proteomes" id="UP000034883"/>
    </source>
</evidence>
<reference evidence="6 7" key="1">
    <citation type="submission" date="2015-03" db="EMBL/GenBank/DDBJ databases">
        <title>Genome assembly of Sandaracinus amylolyticus DSM 53668.</title>
        <authorList>
            <person name="Sharma G."/>
            <person name="Subramanian S."/>
        </authorList>
    </citation>
    <scope>NUCLEOTIDE SEQUENCE [LARGE SCALE GENOMIC DNA]</scope>
    <source>
        <strain evidence="6 7">DSM 53668</strain>
    </source>
</reference>
<dbReference type="RefSeq" id="WP_157068909.1">
    <property type="nucleotide sequence ID" value="NZ_CP011125.1"/>
</dbReference>
<dbReference type="InterPro" id="IPR045863">
    <property type="entry name" value="CorA_TM1_TM2"/>
</dbReference>
<keyword evidence="4 5" id="KW-0472">Membrane</keyword>
<dbReference type="AlphaFoldDB" id="A0A0F6W1J9"/>
<evidence type="ECO:0000256" key="2">
    <source>
        <dbReference type="ARBA" id="ARBA00022692"/>
    </source>
</evidence>
<feature type="transmembrane region" description="Helical" evidence="5">
    <location>
        <begin position="219"/>
        <end position="238"/>
    </location>
</feature>
<evidence type="ECO:0000256" key="4">
    <source>
        <dbReference type="ARBA" id="ARBA00023136"/>
    </source>
</evidence>
<keyword evidence="3 5" id="KW-1133">Transmembrane helix</keyword>
<name>A0A0F6W1J9_9BACT</name>
<protein>
    <recommendedName>
        <fullName evidence="8">Magnesium and cobalt transport protein CorA</fullName>
    </recommendedName>
</protein>
<dbReference type="SUPFAM" id="SSF144083">
    <property type="entry name" value="Magnesium transport protein CorA, transmembrane region"/>
    <property type="match status" value="1"/>
</dbReference>
<dbReference type="Gene3D" id="1.20.58.340">
    <property type="entry name" value="Magnesium transport protein CorA, transmembrane region"/>
    <property type="match status" value="1"/>
</dbReference>
<organism evidence="6 7">
    <name type="scientific">Sandaracinus amylolyticus</name>
    <dbReference type="NCBI Taxonomy" id="927083"/>
    <lineage>
        <taxon>Bacteria</taxon>
        <taxon>Pseudomonadati</taxon>
        <taxon>Myxococcota</taxon>
        <taxon>Polyangia</taxon>
        <taxon>Polyangiales</taxon>
        <taxon>Sandaracinaceae</taxon>
        <taxon>Sandaracinus</taxon>
    </lineage>
</organism>
<dbReference type="STRING" id="927083.DB32_002039"/>
<dbReference type="GO" id="GO:0016020">
    <property type="term" value="C:membrane"/>
    <property type="evidence" value="ECO:0007669"/>
    <property type="project" value="UniProtKB-SubCell"/>
</dbReference>
<comment type="subcellular location">
    <subcellularLocation>
        <location evidence="1">Membrane</location>
        <topology evidence="1">Multi-pass membrane protein</topology>
    </subcellularLocation>
</comment>
<proteinExistence type="predicted"/>
<keyword evidence="7" id="KW-1185">Reference proteome</keyword>
<dbReference type="GO" id="GO:0046873">
    <property type="term" value="F:metal ion transmembrane transporter activity"/>
    <property type="evidence" value="ECO:0007669"/>
    <property type="project" value="InterPro"/>
</dbReference>